<dbReference type="EMBL" id="CP002830">
    <property type="protein sequence ID" value="AEI64252.1"/>
    <property type="molecule type" value="Genomic_DNA"/>
</dbReference>
<dbReference type="STRING" id="483219.LILAB_11715"/>
<dbReference type="AlphaFoldDB" id="F8CRA8"/>
<protein>
    <submittedName>
        <fullName evidence="1">Uncharacterized protein</fullName>
    </submittedName>
</protein>
<evidence type="ECO:0000313" key="1">
    <source>
        <dbReference type="EMBL" id="AEI64252.1"/>
    </source>
</evidence>
<dbReference type="HOGENOM" id="CLU_1650319_0_0_7"/>
<gene>
    <name evidence="1" type="ordered locus">LILAB_11715</name>
</gene>
<proteinExistence type="predicted"/>
<dbReference type="Proteomes" id="UP000000488">
    <property type="component" value="Chromosome"/>
</dbReference>
<sequence>MDVAERQVFEASVQMLRAKYPGMTAVEVEAAALAVTRDPVAAEQVAAGLRSSVVVPIQAVPAPKVVQGTTGLLGNLQSVVSQVSAVVGRTEAPPKPMPPVVEVPKPPAVSGVKLLANTTSMLAATVGRTEAPPVKVQASVTPPIKVVNKPGGLWAGHQEI</sequence>
<organism evidence="1 2">
    <name type="scientific">Myxococcus fulvus (strain ATCC BAA-855 / HW-1)</name>
    <dbReference type="NCBI Taxonomy" id="483219"/>
    <lineage>
        <taxon>Bacteria</taxon>
        <taxon>Pseudomonadati</taxon>
        <taxon>Myxococcota</taxon>
        <taxon>Myxococcia</taxon>
        <taxon>Myxococcales</taxon>
        <taxon>Cystobacterineae</taxon>
        <taxon>Myxococcaceae</taxon>
        <taxon>Myxococcus</taxon>
    </lineage>
</organism>
<reference evidence="1 2" key="1">
    <citation type="journal article" date="2011" name="J. Bacteriol.">
        <title>Genome sequence of the halotolerant marine bacterium Myxococcus fulvus HW-1.</title>
        <authorList>
            <person name="Li Z.F."/>
            <person name="Li X."/>
            <person name="Liu H."/>
            <person name="Liu X."/>
            <person name="Han K."/>
            <person name="Wu Z.H."/>
            <person name="Hu W."/>
            <person name="Li F.F."/>
            <person name="Li Y.Z."/>
        </authorList>
    </citation>
    <scope>NUCLEOTIDE SEQUENCE [LARGE SCALE GENOMIC DNA]</scope>
    <source>
        <strain evidence="2">ATCC BAA-855 / HW-1</strain>
    </source>
</reference>
<dbReference type="KEGG" id="mfu:LILAB_11715"/>
<name>F8CRA8_MYXFH</name>
<evidence type="ECO:0000313" key="2">
    <source>
        <dbReference type="Proteomes" id="UP000000488"/>
    </source>
</evidence>
<accession>F8CRA8</accession>